<dbReference type="Pfam" id="PF00708">
    <property type="entry name" value="Acylphosphatase"/>
    <property type="match status" value="1"/>
</dbReference>
<dbReference type="InterPro" id="IPR036046">
    <property type="entry name" value="Acylphosphatase-like_dom_sf"/>
</dbReference>
<feature type="domain" description="ATP-grasp" evidence="5">
    <location>
        <begin position="96"/>
        <end position="346"/>
    </location>
</feature>
<dbReference type="Pfam" id="PF08443">
    <property type="entry name" value="RimK"/>
    <property type="match status" value="1"/>
</dbReference>
<keyword evidence="8" id="KW-1185">Reference proteome</keyword>
<dbReference type="SUPFAM" id="SSF56059">
    <property type="entry name" value="Glutathione synthetase ATP-binding domain-like"/>
    <property type="match status" value="1"/>
</dbReference>
<evidence type="ECO:0000259" key="6">
    <source>
        <dbReference type="PROSITE" id="PS51160"/>
    </source>
</evidence>
<sequence>MTYVYPNWLSKQMMTGVKGFNIDAYLIALEGWRRGLTLKWYFDPEVVTDLKIIGSQPLGKTFSLQSDDKKHFFYRSRGEKVMNEAVSLTTSKEETKKYLHQSNVNTPESKGFTEEDNDEAILKYGMDLGFPLVIKPICGSLGKGVVTNIQNETELKDSIRYVRSELSYPDVLVERFVDGVDYRIYVAGDKVLAATKRLPAFVVGDGESSIEKLVEEKNNQRKENPYLSKKTIAFDQDLFQSIKKQGHILQGIPELNELVYLKGQSNIAAGGEPIDVTDEISPEVKNIAIQAVKAIPGLEHAGVDVIVSNNHPTVIEINATADIGMHVFPLHGESRNVPEGIIDYYFPETKGMAQDRTQIFFDYKKIRELFVSKIVQEAVIPDAPKGKLYAKRYVISGKVQKVGYRNWVRRQALKHHLNGYTRNLKNGKVVVVVGSEDKEAVDNFKEVCYKGPARAKVEDVQEYLWENQVCIGFEVRRKNKVAKNK</sequence>
<accession>A0ABS4S7G8</accession>
<keyword evidence="2" id="KW-0547">Nucleotide-binding</keyword>
<evidence type="ECO:0000256" key="3">
    <source>
        <dbReference type="PROSITE-ProRule" id="PRU00520"/>
    </source>
</evidence>
<feature type="active site" evidence="3">
    <location>
        <position position="405"/>
    </location>
</feature>
<dbReference type="PROSITE" id="PS50975">
    <property type="entry name" value="ATP_GRASP"/>
    <property type="match status" value="1"/>
</dbReference>
<organism evidence="7 8">
    <name type="scientific">Virgibacillus alimentarius</name>
    <dbReference type="NCBI Taxonomy" id="698769"/>
    <lineage>
        <taxon>Bacteria</taxon>
        <taxon>Bacillati</taxon>
        <taxon>Bacillota</taxon>
        <taxon>Bacilli</taxon>
        <taxon>Bacillales</taxon>
        <taxon>Bacillaceae</taxon>
        <taxon>Virgibacillus</taxon>
    </lineage>
</organism>
<dbReference type="PANTHER" id="PTHR21621:SF0">
    <property type="entry name" value="BETA-CITRYLGLUTAMATE SYNTHASE B-RELATED"/>
    <property type="match status" value="1"/>
</dbReference>
<name>A0ABS4S7G8_9BACI</name>
<dbReference type="PROSITE" id="PS51160">
    <property type="entry name" value="ACYLPHOSPHATASE_3"/>
    <property type="match status" value="1"/>
</dbReference>
<proteinExistence type="inferred from homology"/>
<dbReference type="Gene3D" id="3.30.70.100">
    <property type="match status" value="1"/>
</dbReference>
<dbReference type="Pfam" id="PF02655">
    <property type="entry name" value="ATP-grasp_3"/>
    <property type="match status" value="1"/>
</dbReference>
<dbReference type="InterPro" id="IPR013651">
    <property type="entry name" value="ATP-grasp_RimK-type"/>
</dbReference>
<dbReference type="InterPro" id="IPR011761">
    <property type="entry name" value="ATP-grasp"/>
</dbReference>
<dbReference type="EMBL" id="JAGIKX010000008">
    <property type="protein sequence ID" value="MBP2257432.1"/>
    <property type="molecule type" value="Genomic_DNA"/>
</dbReference>
<gene>
    <name evidence="7" type="ORF">J2Z81_001380</name>
</gene>
<feature type="domain" description="Acylphosphatase-like" evidence="6">
    <location>
        <begin position="390"/>
        <end position="477"/>
    </location>
</feature>
<evidence type="ECO:0000256" key="1">
    <source>
        <dbReference type="ARBA" id="ARBA00015991"/>
    </source>
</evidence>
<evidence type="ECO:0000313" key="7">
    <source>
        <dbReference type="EMBL" id="MBP2257432.1"/>
    </source>
</evidence>
<evidence type="ECO:0000313" key="8">
    <source>
        <dbReference type="Proteomes" id="UP001519294"/>
    </source>
</evidence>
<comment type="catalytic activity">
    <reaction evidence="3">
        <text>an acyl phosphate + H2O = a carboxylate + phosphate + H(+)</text>
        <dbReference type="Rhea" id="RHEA:14965"/>
        <dbReference type="ChEBI" id="CHEBI:15377"/>
        <dbReference type="ChEBI" id="CHEBI:15378"/>
        <dbReference type="ChEBI" id="CHEBI:29067"/>
        <dbReference type="ChEBI" id="CHEBI:43474"/>
        <dbReference type="ChEBI" id="CHEBI:59918"/>
        <dbReference type="EC" id="3.6.1.7"/>
    </reaction>
</comment>
<dbReference type="SUPFAM" id="SSF54975">
    <property type="entry name" value="Acylphosphatase/BLUF domain-like"/>
    <property type="match status" value="1"/>
</dbReference>
<evidence type="ECO:0000259" key="5">
    <source>
        <dbReference type="PROSITE" id="PS50975"/>
    </source>
</evidence>
<dbReference type="Proteomes" id="UP001519294">
    <property type="component" value="Unassembled WGS sequence"/>
</dbReference>
<dbReference type="EC" id="3.6.1.7" evidence="3"/>
<evidence type="ECO:0000256" key="4">
    <source>
        <dbReference type="RuleBase" id="RU004168"/>
    </source>
</evidence>
<comment type="similarity">
    <text evidence="4">Belongs to the acylphosphatase family.</text>
</comment>
<keyword evidence="2" id="KW-0067">ATP-binding</keyword>
<dbReference type="InterPro" id="IPR001792">
    <property type="entry name" value="Acylphosphatase-like_dom"/>
</dbReference>
<dbReference type="PANTHER" id="PTHR21621">
    <property type="entry name" value="RIBOSOMAL PROTEIN S6 MODIFICATION PROTEIN"/>
    <property type="match status" value="1"/>
</dbReference>
<keyword evidence="3" id="KW-0378">Hydrolase</keyword>
<dbReference type="InterPro" id="IPR003806">
    <property type="entry name" value="ATP-grasp_PylC-type"/>
</dbReference>
<dbReference type="RefSeq" id="WP_029267429.1">
    <property type="nucleotide sequence ID" value="NZ_JAGIKX010000008.1"/>
</dbReference>
<comment type="caution">
    <text evidence="7">The sequence shown here is derived from an EMBL/GenBank/DDBJ whole genome shotgun (WGS) entry which is preliminary data.</text>
</comment>
<evidence type="ECO:0000256" key="2">
    <source>
        <dbReference type="PROSITE-ProRule" id="PRU00409"/>
    </source>
</evidence>
<reference evidence="7 8" key="1">
    <citation type="submission" date="2021-03" db="EMBL/GenBank/DDBJ databases">
        <title>Genomic Encyclopedia of Type Strains, Phase IV (KMG-IV): sequencing the most valuable type-strain genomes for metagenomic binning, comparative biology and taxonomic classification.</title>
        <authorList>
            <person name="Goeker M."/>
        </authorList>
    </citation>
    <scope>NUCLEOTIDE SEQUENCE [LARGE SCALE GENOMIC DNA]</scope>
    <source>
        <strain evidence="7 8">DSM 25790</strain>
    </source>
</reference>
<feature type="active site" evidence="3">
    <location>
        <position position="423"/>
    </location>
</feature>
<dbReference type="Gene3D" id="3.30.470.20">
    <property type="entry name" value="ATP-grasp fold, B domain"/>
    <property type="match status" value="2"/>
</dbReference>
<protein>
    <recommendedName>
        <fullName evidence="1 3">acylphosphatase</fullName>
        <ecNumber evidence="3">3.6.1.7</ecNumber>
    </recommendedName>
</protein>